<reference evidence="3 4" key="1">
    <citation type="submission" date="2016-10" db="EMBL/GenBank/DDBJ databases">
        <authorList>
            <person name="de Groot N.N."/>
        </authorList>
    </citation>
    <scope>NUCLEOTIDE SEQUENCE [LARGE SCALE GENOMIC DNA]</scope>
    <source>
        <strain evidence="3 4">CGMCC 1.9109</strain>
    </source>
</reference>
<dbReference type="Proteomes" id="UP000183685">
    <property type="component" value="Unassembled WGS sequence"/>
</dbReference>
<dbReference type="PANTHER" id="PTHR35146:SF1">
    <property type="entry name" value="UPF0178 PROTEIN YAII"/>
    <property type="match status" value="1"/>
</dbReference>
<protein>
    <recommendedName>
        <fullName evidence="2">UPF0178 protein SAMN04488071_3179</fullName>
    </recommendedName>
</protein>
<dbReference type="AlphaFoldDB" id="A0A1G7DNW0"/>
<dbReference type="CDD" id="cd18720">
    <property type="entry name" value="PIN_YqxD-like"/>
    <property type="match status" value="1"/>
</dbReference>
<dbReference type="PANTHER" id="PTHR35146">
    <property type="entry name" value="UPF0178 PROTEIN YAII"/>
    <property type="match status" value="1"/>
</dbReference>
<dbReference type="NCBIfam" id="NF001095">
    <property type="entry name" value="PRK00124.1"/>
    <property type="match status" value="1"/>
</dbReference>
<dbReference type="HAMAP" id="MF_00489">
    <property type="entry name" value="UPF0178"/>
    <property type="match status" value="1"/>
</dbReference>
<evidence type="ECO:0000256" key="2">
    <source>
        <dbReference type="HAMAP-Rule" id="MF_00489"/>
    </source>
</evidence>
<proteinExistence type="inferred from homology"/>
<keyword evidence="4" id="KW-1185">Reference proteome</keyword>
<dbReference type="OrthoDB" id="9798918at2"/>
<accession>A0A1G7DNW0</accession>
<name>A0A1G7DNW0_9PROT</name>
<evidence type="ECO:0000256" key="1">
    <source>
        <dbReference type="ARBA" id="ARBA00008522"/>
    </source>
</evidence>
<organism evidence="3 4">
    <name type="scientific">Kordiimonas lacus</name>
    <dbReference type="NCBI Taxonomy" id="637679"/>
    <lineage>
        <taxon>Bacteria</taxon>
        <taxon>Pseudomonadati</taxon>
        <taxon>Pseudomonadota</taxon>
        <taxon>Alphaproteobacteria</taxon>
        <taxon>Kordiimonadales</taxon>
        <taxon>Kordiimonadaceae</taxon>
        <taxon>Kordiimonas</taxon>
    </lineage>
</organism>
<evidence type="ECO:0000313" key="3">
    <source>
        <dbReference type="EMBL" id="SDE52810.1"/>
    </source>
</evidence>
<comment type="similarity">
    <text evidence="1 2">Belongs to the UPF0178 family.</text>
</comment>
<dbReference type="STRING" id="637679.GCA_001550055_02128"/>
<dbReference type="InterPro" id="IPR003791">
    <property type="entry name" value="UPF0178"/>
</dbReference>
<gene>
    <name evidence="3" type="ORF">SAMN04488071_3179</name>
</gene>
<evidence type="ECO:0000313" key="4">
    <source>
        <dbReference type="Proteomes" id="UP000183685"/>
    </source>
</evidence>
<dbReference type="RefSeq" id="WP_068304792.1">
    <property type="nucleotide sequence ID" value="NZ_DAIOMO010000006.1"/>
</dbReference>
<dbReference type="EMBL" id="FNAK01000007">
    <property type="protein sequence ID" value="SDE52810.1"/>
    <property type="molecule type" value="Genomic_DNA"/>
</dbReference>
<sequence length="148" mass="16239">MEIFVDADACPVKEEVLKVSYRHDMRVHLVSNAWLRLPVGDNVKKVVVGDAFDAADDWIVEHAAAGDICITGDIQLAARLIEAGAVVLGHNGKPFTTDNIGMALAMRELKSQLRDMGEDRGFNASFSQKDRSRFLSALELAVQKGKRS</sequence>
<dbReference type="Pfam" id="PF02639">
    <property type="entry name" value="DUF188"/>
    <property type="match status" value="1"/>
</dbReference>